<feature type="domain" description="Neurotransmitter-gated ion-channel transmembrane" evidence="5">
    <location>
        <begin position="268"/>
        <end position="359"/>
    </location>
</feature>
<dbReference type="InterPro" id="IPR006029">
    <property type="entry name" value="Neurotrans-gated_channel_TM"/>
</dbReference>
<evidence type="ECO:0000256" key="1">
    <source>
        <dbReference type="ARBA" id="ARBA00004141"/>
    </source>
</evidence>
<feature type="transmembrane region" description="Helical" evidence="3">
    <location>
        <begin position="296"/>
        <end position="314"/>
    </location>
</feature>
<keyword evidence="3" id="KW-1133">Transmembrane helix</keyword>
<comment type="subcellular location">
    <subcellularLocation>
        <location evidence="1">Membrane</location>
        <topology evidence="1">Multi-pass membrane protein</topology>
    </subcellularLocation>
</comment>
<dbReference type="PROSITE" id="PS00236">
    <property type="entry name" value="NEUROTR_ION_CHANNEL"/>
    <property type="match status" value="1"/>
</dbReference>
<dbReference type="InterPro" id="IPR018000">
    <property type="entry name" value="Neurotransmitter_ion_chnl_CS"/>
</dbReference>
<dbReference type="GO" id="GO:0004888">
    <property type="term" value="F:transmembrane signaling receptor activity"/>
    <property type="evidence" value="ECO:0007669"/>
    <property type="project" value="InterPro"/>
</dbReference>
<evidence type="ECO:0000259" key="5">
    <source>
        <dbReference type="Pfam" id="PF02932"/>
    </source>
</evidence>
<keyword evidence="2 3" id="KW-0472">Membrane</keyword>
<keyword evidence="3" id="KW-0812">Transmembrane</keyword>
<reference evidence="6" key="1">
    <citation type="submission" date="2021-06" db="EMBL/GenBank/DDBJ databases">
        <authorList>
            <person name="Hodson N. C."/>
            <person name="Mongue J. A."/>
            <person name="Jaron S. K."/>
        </authorList>
    </citation>
    <scope>NUCLEOTIDE SEQUENCE</scope>
</reference>
<dbReference type="GO" id="GO:0016020">
    <property type="term" value="C:membrane"/>
    <property type="evidence" value="ECO:0007669"/>
    <property type="project" value="UniProtKB-SubCell"/>
</dbReference>
<organism evidence="6 7">
    <name type="scientific">Allacma fusca</name>
    <dbReference type="NCBI Taxonomy" id="39272"/>
    <lineage>
        <taxon>Eukaryota</taxon>
        <taxon>Metazoa</taxon>
        <taxon>Ecdysozoa</taxon>
        <taxon>Arthropoda</taxon>
        <taxon>Hexapoda</taxon>
        <taxon>Collembola</taxon>
        <taxon>Symphypleona</taxon>
        <taxon>Sminthuridae</taxon>
        <taxon>Allacma</taxon>
    </lineage>
</organism>
<feature type="transmembrane region" description="Helical" evidence="3">
    <location>
        <begin position="261"/>
        <end position="284"/>
    </location>
</feature>
<dbReference type="InterPro" id="IPR006201">
    <property type="entry name" value="Neur_channel"/>
</dbReference>
<dbReference type="PANTHER" id="PTHR18945">
    <property type="entry name" value="NEUROTRANSMITTER GATED ION CHANNEL"/>
    <property type="match status" value="1"/>
</dbReference>
<accession>A0A8J2JYF1</accession>
<sequence>MKDVGNVTNCPAEVRQFSAVLSCADSSLISKNESGKLPKTKFVKKLVMRRLKEILKDYDKQIRPTEGGPADVIGISLHIKNMRQISEVTMEYTTDIYFRQHWLDPRLSFLDQNVTFENVRIDSISERIWHPDTFFRNEISSFIHSATVRNEFLGLDHTGLLFKSTRYTVTASCPMDLRYFPMDTQTCTLVIESYGFNKEELQYMWTVNNENEKKDMRSLFTKEFLPNFKVDGYRINGEDGDGTWNGTYSTVTLGIQLSRYMGYYLIQIYWPCASLVIVSWFGFWMDDDCISERISLGATTILTITMLSSSINANSPKIPYVKAVDVYVGICFLFVFAALVENIAVGYVKKKTNARNKNSANAIHGIGYNHDLKIHSFQDGLHFGGDKVLKVNKSQRNVNVPSINATGGIDFRAKIIFPIIFALANAFYWFYYLNASKKTDQGLIAWKP</sequence>
<evidence type="ECO:0000259" key="4">
    <source>
        <dbReference type="Pfam" id="PF02931"/>
    </source>
</evidence>
<dbReference type="NCBIfam" id="TIGR00860">
    <property type="entry name" value="LIC"/>
    <property type="match status" value="1"/>
</dbReference>
<evidence type="ECO:0000313" key="6">
    <source>
        <dbReference type="EMBL" id="CAG7726907.1"/>
    </source>
</evidence>
<evidence type="ECO:0000256" key="2">
    <source>
        <dbReference type="ARBA" id="ARBA00023136"/>
    </source>
</evidence>
<dbReference type="InterPro" id="IPR006202">
    <property type="entry name" value="Neur_chan_lig-bd"/>
</dbReference>
<name>A0A8J2JYF1_9HEXA</name>
<feature type="transmembrane region" description="Helical" evidence="3">
    <location>
        <begin position="415"/>
        <end position="433"/>
    </location>
</feature>
<evidence type="ECO:0000313" key="7">
    <source>
        <dbReference type="Proteomes" id="UP000708208"/>
    </source>
</evidence>
<proteinExistence type="predicted"/>
<feature type="domain" description="Neurotransmitter-gated ion-channel ligand-binding" evidence="4">
    <location>
        <begin position="50"/>
        <end position="260"/>
    </location>
</feature>
<dbReference type="Pfam" id="PF02932">
    <property type="entry name" value="Neur_chan_memb"/>
    <property type="match status" value="1"/>
</dbReference>
<gene>
    <name evidence="6" type="ORF">AFUS01_LOCUS15783</name>
</gene>
<protein>
    <submittedName>
        <fullName evidence="6">Uncharacterized protein</fullName>
    </submittedName>
</protein>
<dbReference type="Proteomes" id="UP000708208">
    <property type="component" value="Unassembled WGS sequence"/>
</dbReference>
<comment type="caution">
    <text evidence="6">The sequence shown here is derived from an EMBL/GenBank/DDBJ whole genome shotgun (WGS) entry which is preliminary data.</text>
</comment>
<evidence type="ECO:0000256" key="3">
    <source>
        <dbReference type="SAM" id="Phobius"/>
    </source>
</evidence>
<dbReference type="Pfam" id="PF02931">
    <property type="entry name" value="Neur_chan_LBD"/>
    <property type="match status" value="1"/>
</dbReference>
<dbReference type="AlphaFoldDB" id="A0A8J2JYF1"/>
<feature type="transmembrane region" description="Helical" evidence="3">
    <location>
        <begin position="326"/>
        <end position="348"/>
    </location>
</feature>
<dbReference type="CDD" id="cd19049">
    <property type="entry name" value="LGIC_TM_anion"/>
    <property type="match status" value="1"/>
</dbReference>
<dbReference type="OrthoDB" id="8890589at2759"/>
<dbReference type="GO" id="GO:0005230">
    <property type="term" value="F:extracellular ligand-gated monoatomic ion channel activity"/>
    <property type="evidence" value="ECO:0007669"/>
    <property type="project" value="InterPro"/>
</dbReference>
<dbReference type="EMBL" id="CAJVCH010141481">
    <property type="protein sequence ID" value="CAG7726907.1"/>
    <property type="molecule type" value="Genomic_DNA"/>
</dbReference>
<keyword evidence="7" id="KW-1185">Reference proteome</keyword>